<gene>
    <name evidence="6" type="ORF">HNQ55_003578</name>
</gene>
<dbReference type="Gene3D" id="1.10.10.10">
    <property type="entry name" value="Winged helix-like DNA-binding domain superfamily/Winged helix DNA-binding domain"/>
    <property type="match status" value="1"/>
</dbReference>
<evidence type="ECO:0000256" key="4">
    <source>
        <dbReference type="ARBA" id="ARBA00023163"/>
    </source>
</evidence>
<keyword evidence="2" id="KW-0805">Transcription regulation</keyword>
<reference evidence="6 7" key="1">
    <citation type="submission" date="2020-08" db="EMBL/GenBank/DDBJ databases">
        <title>Genomic Encyclopedia of Type Strains, Phase IV (KMG-IV): sequencing the most valuable type-strain genomes for metagenomic binning, comparative biology and taxonomic classification.</title>
        <authorList>
            <person name="Goeker M."/>
        </authorList>
    </citation>
    <scope>NUCLEOTIDE SEQUENCE [LARGE SCALE GENOMIC DNA]</scope>
    <source>
        <strain evidence="6 7">DSM 26287</strain>
    </source>
</reference>
<dbReference type="SUPFAM" id="SSF46785">
    <property type="entry name" value="Winged helix' DNA-binding domain"/>
    <property type="match status" value="1"/>
</dbReference>
<feature type="domain" description="HTH lysR-type" evidence="5">
    <location>
        <begin position="1"/>
        <end position="58"/>
    </location>
</feature>
<dbReference type="InterPro" id="IPR036390">
    <property type="entry name" value="WH_DNA-bd_sf"/>
</dbReference>
<comment type="similarity">
    <text evidence="1">Belongs to the LysR transcriptional regulatory family.</text>
</comment>
<keyword evidence="7" id="KW-1185">Reference proteome</keyword>
<dbReference type="Proteomes" id="UP000537141">
    <property type="component" value="Unassembled WGS sequence"/>
</dbReference>
<dbReference type="GO" id="GO:0003700">
    <property type="term" value="F:DNA-binding transcription factor activity"/>
    <property type="evidence" value="ECO:0007669"/>
    <property type="project" value="InterPro"/>
</dbReference>
<protein>
    <submittedName>
        <fullName evidence="6">DNA-binding transcriptional LysR family regulator</fullName>
    </submittedName>
</protein>
<dbReference type="PROSITE" id="PS50931">
    <property type="entry name" value="HTH_LYSR"/>
    <property type="match status" value="1"/>
</dbReference>
<dbReference type="FunFam" id="1.10.10.10:FF:000001">
    <property type="entry name" value="LysR family transcriptional regulator"/>
    <property type="match status" value="1"/>
</dbReference>
<dbReference type="PRINTS" id="PR00039">
    <property type="entry name" value="HTHLYSR"/>
</dbReference>
<dbReference type="PANTHER" id="PTHR30126">
    <property type="entry name" value="HTH-TYPE TRANSCRIPTIONAL REGULATOR"/>
    <property type="match status" value="1"/>
</dbReference>
<keyword evidence="3 6" id="KW-0238">DNA-binding</keyword>
<organism evidence="6 7">
    <name type="scientific">Thalassotalea piscium</name>
    <dbReference type="NCBI Taxonomy" id="1230533"/>
    <lineage>
        <taxon>Bacteria</taxon>
        <taxon>Pseudomonadati</taxon>
        <taxon>Pseudomonadota</taxon>
        <taxon>Gammaproteobacteria</taxon>
        <taxon>Alteromonadales</taxon>
        <taxon>Colwelliaceae</taxon>
        <taxon>Thalassotalea</taxon>
    </lineage>
</organism>
<dbReference type="PANTHER" id="PTHR30126:SF21">
    <property type="entry name" value="TRANSCRIPTIONAL REGULATOR-RELATED"/>
    <property type="match status" value="1"/>
</dbReference>
<comment type="caution">
    <text evidence="6">The sequence shown here is derived from an EMBL/GenBank/DDBJ whole genome shotgun (WGS) entry which is preliminary data.</text>
</comment>
<dbReference type="GO" id="GO:0000976">
    <property type="term" value="F:transcription cis-regulatory region binding"/>
    <property type="evidence" value="ECO:0007669"/>
    <property type="project" value="TreeGrafter"/>
</dbReference>
<evidence type="ECO:0000259" key="5">
    <source>
        <dbReference type="PROSITE" id="PS50931"/>
    </source>
</evidence>
<dbReference type="AlphaFoldDB" id="A0A7X0TV39"/>
<dbReference type="SUPFAM" id="SSF53850">
    <property type="entry name" value="Periplasmic binding protein-like II"/>
    <property type="match status" value="1"/>
</dbReference>
<evidence type="ECO:0000256" key="2">
    <source>
        <dbReference type="ARBA" id="ARBA00023015"/>
    </source>
</evidence>
<evidence type="ECO:0000313" key="6">
    <source>
        <dbReference type="EMBL" id="MBB6545042.1"/>
    </source>
</evidence>
<dbReference type="InterPro" id="IPR036388">
    <property type="entry name" value="WH-like_DNA-bd_sf"/>
</dbReference>
<accession>A0A7X0TV39</accession>
<dbReference type="Pfam" id="PF03466">
    <property type="entry name" value="LysR_substrate"/>
    <property type="match status" value="1"/>
</dbReference>
<sequence length="283" mass="32276">MDIRLFKTFIQVAETKHFGHAAENLFITQAAVSARIKQLEEYYATALFIRNKNNLKLTPSGEALLSHAYLIVEQLEYSKQSLAQTQQQKINFNIAATPNIWDAFFSKRIHESIKFFDHVSLGTEISVREAIQRKLSDKTIDIGLLTDQIKDEGYNNQLIAHFELALVGSSQIQKDILDHYIFVDWGLTFAKEHAQHHKFQPILKTSTAMIALEVILSKGGFAYLPMELAEPYIKKNELFIIDCPLVIKRPIYMVSKANTFTKGLIEAYGDFISLPINATHERT</sequence>
<name>A0A7X0TV39_9GAMM</name>
<dbReference type="EMBL" id="JACHHU010000045">
    <property type="protein sequence ID" value="MBB6545042.1"/>
    <property type="molecule type" value="Genomic_DNA"/>
</dbReference>
<evidence type="ECO:0000313" key="7">
    <source>
        <dbReference type="Proteomes" id="UP000537141"/>
    </source>
</evidence>
<evidence type="ECO:0000256" key="1">
    <source>
        <dbReference type="ARBA" id="ARBA00009437"/>
    </source>
</evidence>
<dbReference type="InterPro" id="IPR005119">
    <property type="entry name" value="LysR_subst-bd"/>
</dbReference>
<dbReference type="RefSeq" id="WP_184426690.1">
    <property type="nucleotide sequence ID" value="NZ_AP027362.1"/>
</dbReference>
<dbReference type="InterPro" id="IPR000847">
    <property type="entry name" value="LysR_HTH_N"/>
</dbReference>
<proteinExistence type="inferred from homology"/>
<keyword evidence="4" id="KW-0804">Transcription</keyword>
<dbReference type="Gene3D" id="3.40.190.290">
    <property type="match status" value="1"/>
</dbReference>
<evidence type="ECO:0000256" key="3">
    <source>
        <dbReference type="ARBA" id="ARBA00023125"/>
    </source>
</evidence>
<dbReference type="Pfam" id="PF00126">
    <property type="entry name" value="HTH_1"/>
    <property type="match status" value="1"/>
</dbReference>